<dbReference type="GO" id="GO:0005524">
    <property type="term" value="F:ATP binding"/>
    <property type="evidence" value="ECO:0007669"/>
    <property type="project" value="UniProtKB-KW"/>
</dbReference>
<dbReference type="GO" id="GO:0043139">
    <property type="term" value="F:5'-3' DNA helicase activity"/>
    <property type="evidence" value="ECO:0007669"/>
    <property type="project" value="UniProtKB-EC"/>
</dbReference>
<dbReference type="HOGENOM" id="CLU_001324_0_0_1"/>
<sequence>MSQPDFIYDSPTLHTQYTPLANITSSWNHSDQCYTDEFEIRLRHTANVRSIQASTIQTNQLYKLGKENLISSNLNSPSTSTSNTPAVVAPITSASTFQHMHPGKYTIQKSKLIAQILDDNDEETNINQTDIDAGVTYNDIGDPVWKCIHCKAIIWYDERINKDKQSKNPRFALCCGDGKIELPLLEDPPQPMRQLLSDSNSTQSKHFQANICSYNLMNKDILDEDIIIGIKNMLDKHNRYTQKFRMARDKVQSSLVCDLKLKLISDKQSDGRLYNLPNTIEVVALIVGEEHTGNKRDIIIERQSGSLKRINELHPTYLPLQYPLLYPKGEDDYRPNILHKARPNSHVAKRKKVTMREYFCFRMQSRDNKAQTIMHSRRLFQQWIVDGYTMIESQALNYVRQHQQELRVDKYINLNVCNNGPETHGNDKGKRIILPSSFVGSRRYMEQLYFDGMAICGHIGFPDMFLTLTFVYTIEWQKRGLPHAHILIFLHPSNKYPNPKDIDNIIFAEIPNKDTHPELYELVSKHMIHGLCGLPNKRAPCMLDGKCIRFFPKKIQQATIVDNDGFLVYRRRNNGHMVEKNGIELDNQFVVSYSPHLLLKYRAHLNVKWCNQSTSIKYMFKYINKGSDRITAAIVNLQNEDCTQIEVHDEIKHYLNCRVERLYFQLENQQVVYWKDTEQIGSVLSKKTVKESMFTAWMDSNQRYPQGRDLTYAQYLSIFVYVARRRCWQPRKQGYTIGRLIWIPTSTGDFFYLRMMLSSAKGPQSYKDIRTVENMVYGTFREACFAKGFLGNDQEFIGALREANTWGFAHFLRKLFVKLLFMNTMDRPQYVIHLSVKELMHLCLSEIENLLQGYRKSLRDFPSMPYPIGYAANTHGNKLIFNEISYDKELLHAEFNKYYHSLTRRTTHSKFVIPMPATQNSTCNIHQGSDLAELLNITKLIIWDKAPMCHNSNDLKQFSNWLLDIGDGKLGEPNDGYGEITIPDEFLIKDFNDPIQSIIESTYPNLLQNYTNGDFLQQRAILTSTKDVVDSINDYVMSLISTDEKEYCSVDSVDKSDELLNPTFGVLTPEFLNSLKTSGIPNHKLIVTRLSAHVVEAKIITSPNIGHNTYIPRIDMSPSNSPWSFKLIRR</sequence>
<reference evidence="4" key="3">
    <citation type="submission" date="2018-07" db="EMBL/GenBank/DDBJ databases">
        <title>WGS assembly of Glycine max.</title>
        <authorList>
            <person name="Schmutz J."/>
            <person name="Cannon S."/>
            <person name="Schlueter J."/>
            <person name="Ma J."/>
            <person name="Mitros T."/>
            <person name="Nelson W."/>
            <person name="Hyten D."/>
            <person name="Song Q."/>
            <person name="Thelen J."/>
            <person name="Cheng J."/>
            <person name="Xu D."/>
            <person name="Hellsten U."/>
            <person name="May G."/>
            <person name="Yu Y."/>
            <person name="Sakurai T."/>
            <person name="Umezawa T."/>
            <person name="Bhattacharyya M."/>
            <person name="Sandhu D."/>
            <person name="Valliyodan B."/>
            <person name="Lindquist E."/>
            <person name="Peto M."/>
            <person name="Grant D."/>
            <person name="Shu S."/>
            <person name="Goodstein D."/>
            <person name="Barry K."/>
            <person name="Futrell-Griggs M."/>
            <person name="Abernathy B."/>
            <person name="Du J."/>
            <person name="Tian Z."/>
            <person name="Zhu L."/>
            <person name="Gill N."/>
            <person name="Joshi T."/>
            <person name="Libault M."/>
            <person name="Sethuraman A."/>
            <person name="Zhang X."/>
            <person name="Shinozaki K."/>
            <person name="Nguyen H."/>
            <person name="Wing R."/>
            <person name="Cregan P."/>
            <person name="Specht J."/>
            <person name="Grimwood J."/>
            <person name="Rokhsar D."/>
            <person name="Stacey G."/>
            <person name="Shoemaker R."/>
            <person name="Jackson S."/>
        </authorList>
    </citation>
    <scope>NUCLEOTIDE SEQUENCE</scope>
    <source>
        <tissue evidence="4">Callus</tissue>
    </source>
</reference>
<comment type="catalytic activity">
    <reaction evidence="1">
        <text>ATP + H2O = ADP + phosphate + H(+)</text>
        <dbReference type="Rhea" id="RHEA:13065"/>
        <dbReference type="ChEBI" id="CHEBI:15377"/>
        <dbReference type="ChEBI" id="CHEBI:15378"/>
        <dbReference type="ChEBI" id="CHEBI:30616"/>
        <dbReference type="ChEBI" id="CHEBI:43474"/>
        <dbReference type="ChEBI" id="CHEBI:456216"/>
        <dbReference type="EC" id="5.6.2.3"/>
    </reaction>
</comment>
<dbReference type="InterPro" id="IPR025476">
    <property type="entry name" value="Helitron_helicase-like"/>
</dbReference>
<accession>K7KVZ2</accession>
<evidence type="ECO:0000259" key="3">
    <source>
        <dbReference type="Pfam" id="PF14214"/>
    </source>
</evidence>
<dbReference type="Pfam" id="PF14214">
    <property type="entry name" value="Helitron_like_N"/>
    <property type="match status" value="1"/>
</dbReference>
<dbReference type="AlphaFoldDB" id="K7KVZ2"/>
<keyword evidence="1" id="KW-0233">DNA recombination</keyword>
<reference evidence="5" key="2">
    <citation type="submission" date="2018-02" db="UniProtKB">
        <authorList>
            <consortium name="EnsemblPlants"/>
        </authorList>
    </citation>
    <scope>IDENTIFICATION</scope>
    <source>
        <strain evidence="5">Williams 82</strain>
    </source>
</reference>
<dbReference type="PaxDb" id="3847-GLYMA06G20891.1"/>
<dbReference type="OMA" id="ANICSYN"/>
<keyword evidence="6" id="KW-1185">Reference proteome</keyword>
<name>K7KVZ2_SOYBN</name>
<dbReference type="eggNOG" id="KOG0987">
    <property type="taxonomic scope" value="Eukaryota"/>
</dbReference>
<evidence type="ECO:0000259" key="2">
    <source>
        <dbReference type="Pfam" id="PF05970"/>
    </source>
</evidence>
<feature type="domain" description="DNA helicase Pif1-like DEAD-box helicase" evidence="2">
    <location>
        <begin position="905"/>
        <end position="951"/>
    </location>
</feature>
<dbReference type="PANTHER" id="PTHR10492">
    <property type="match status" value="1"/>
</dbReference>
<gene>
    <name evidence="4" type="ORF">GLYMA_06G194400</name>
</gene>
<evidence type="ECO:0000256" key="1">
    <source>
        <dbReference type="RuleBase" id="RU363044"/>
    </source>
</evidence>
<evidence type="ECO:0000313" key="6">
    <source>
        <dbReference type="Proteomes" id="UP000008827"/>
    </source>
</evidence>
<organism evidence="4">
    <name type="scientific">Glycine max</name>
    <name type="common">Soybean</name>
    <name type="synonym">Glycine hispida</name>
    <dbReference type="NCBI Taxonomy" id="3847"/>
    <lineage>
        <taxon>Eukaryota</taxon>
        <taxon>Viridiplantae</taxon>
        <taxon>Streptophyta</taxon>
        <taxon>Embryophyta</taxon>
        <taxon>Tracheophyta</taxon>
        <taxon>Spermatophyta</taxon>
        <taxon>Magnoliopsida</taxon>
        <taxon>eudicotyledons</taxon>
        <taxon>Gunneridae</taxon>
        <taxon>Pentapetalae</taxon>
        <taxon>rosids</taxon>
        <taxon>fabids</taxon>
        <taxon>Fabales</taxon>
        <taxon>Fabaceae</taxon>
        <taxon>Papilionoideae</taxon>
        <taxon>50 kb inversion clade</taxon>
        <taxon>NPAAA clade</taxon>
        <taxon>indigoferoid/millettioid clade</taxon>
        <taxon>Phaseoleae</taxon>
        <taxon>Glycine</taxon>
        <taxon>Glycine subgen. Soja</taxon>
    </lineage>
</organism>
<keyword evidence="1" id="KW-0067">ATP-binding</keyword>
<dbReference type="Pfam" id="PF05970">
    <property type="entry name" value="PIF1"/>
    <property type="match status" value="1"/>
</dbReference>
<comment type="similarity">
    <text evidence="1">Belongs to the helicase family.</text>
</comment>
<keyword evidence="1" id="KW-0347">Helicase</keyword>
<dbReference type="GO" id="GO:0016787">
    <property type="term" value="F:hydrolase activity"/>
    <property type="evidence" value="ECO:0007669"/>
    <property type="project" value="UniProtKB-KW"/>
</dbReference>
<dbReference type="PANTHER" id="PTHR10492:SF78">
    <property type="entry name" value="ATP-DEPENDENT DNA HELICASE"/>
    <property type="match status" value="1"/>
</dbReference>
<proteinExistence type="inferred from homology"/>
<keyword evidence="1" id="KW-0378">Hydrolase</keyword>
<dbReference type="Proteomes" id="UP000008827">
    <property type="component" value="Chromosome 6"/>
</dbReference>
<comment type="cofactor">
    <cofactor evidence="1">
        <name>Mg(2+)</name>
        <dbReference type="ChEBI" id="CHEBI:18420"/>
    </cofactor>
</comment>
<dbReference type="EnsemblPlants" id="KRH54561">
    <property type="protein sequence ID" value="KRH54561"/>
    <property type="gene ID" value="GLYMA_06G194400"/>
</dbReference>
<dbReference type="EMBL" id="CM000839">
    <property type="protein sequence ID" value="KRH54561.1"/>
    <property type="molecule type" value="Genomic_DNA"/>
</dbReference>
<evidence type="ECO:0000313" key="4">
    <source>
        <dbReference type="EMBL" id="KRH54561.1"/>
    </source>
</evidence>
<protein>
    <recommendedName>
        <fullName evidence="1">ATP-dependent DNA helicase</fullName>
        <ecNumber evidence="1">5.6.2.3</ecNumber>
    </recommendedName>
</protein>
<dbReference type="GO" id="GO:0006281">
    <property type="term" value="P:DNA repair"/>
    <property type="evidence" value="ECO:0007669"/>
    <property type="project" value="UniProtKB-KW"/>
</dbReference>
<dbReference type="InterPro" id="IPR010285">
    <property type="entry name" value="DNA_helicase_pif1-like_DEAD"/>
</dbReference>
<keyword evidence="1" id="KW-0234">DNA repair</keyword>
<dbReference type="GO" id="GO:0006310">
    <property type="term" value="P:DNA recombination"/>
    <property type="evidence" value="ECO:0007669"/>
    <property type="project" value="UniProtKB-KW"/>
</dbReference>
<feature type="domain" description="Helitron helicase-like" evidence="3">
    <location>
        <begin position="358"/>
        <end position="469"/>
    </location>
</feature>
<dbReference type="GO" id="GO:0000723">
    <property type="term" value="P:telomere maintenance"/>
    <property type="evidence" value="ECO:0007669"/>
    <property type="project" value="InterPro"/>
</dbReference>
<keyword evidence="1" id="KW-0227">DNA damage</keyword>
<evidence type="ECO:0000313" key="5">
    <source>
        <dbReference type="EnsemblPlants" id="KRH54561"/>
    </source>
</evidence>
<keyword evidence="1" id="KW-0547">Nucleotide-binding</keyword>
<dbReference type="InParanoid" id="K7KVZ2"/>
<reference evidence="4 5" key="1">
    <citation type="journal article" date="2010" name="Nature">
        <title>Genome sequence of the palaeopolyploid soybean.</title>
        <authorList>
            <person name="Schmutz J."/>
            <person name="Cannon S.B."/>
            <person name="Schlueter J."/>
            <person name="Ma J."/>
            <person name="Mitros T."/>
            <person name="Nelson W."/>
            <person name="Hyten D.L."/>
            <person name="Song Q."/>
            <person name="Thelen J.J."/>
            <person name="Cheng J."/>
            <person name="Xu D."/>
            <person name="Hellsten U."/>
            <person name="May G.D."/>
            <person name="Yu Y."/>
            <person name="Sakurai T."/>
            <person name="Umezawa T."/>
            <person name="Bhattacharyya M.K."/>
            <person name="Sandhu D."/>
            <person name="Valliyodan B."/>
            <person name="Lindquist E."/>
            <person name="Peto M."/>
            <person name="Grant D."/>
            <person name="Shu S."/>
            <person name="Goodstein D."/>
            <person name="Barry K."/>
            <person name="Futrell-Griggs M."/>
            <person name="Abernathy B."/>
            <person name="Du J."/>
            <person name="Tian Z."/>
            <person name="Zhu L."/>
            <person name="Gill N."/>
            <person name="Joshi T."/>
            <person name="Libault M."/>
            <person name="Sethuraman A."/>
            <person name="Zhang X.-C."/>
            <person name="Shinozaki K."/>
            <person name="Nguyen H.T."/>
            <person name="Wing R.A."/>
            <person name="Cregan P."/>
            <person name="Specht J."/>
            <person name="Grimwood J."/>
            <person name="Rokhsar D."/>
            <person name="Stacey G."/>
            <person name="Shoemaker R.C."/>
            <person name="Jackson S.A."/>
        </authorList>
    </citation>
    <scope>NUCLEOTIDE SEQUENCE</scope>
    <source>
        <strain evidence="5">cv. Williams 82</strain>
        <tissue evidence="4">Callus</tissue>
    </source>
</reference>
<dbReference type="Gramene" id="KRH54561">
    <property type="protein sequence ID" value="KRH54561"/>
    <property type="gene ID" value="GLYMA_06G194400"/>
</dbReference>
<dbReference type="EC" id="5.6.2.3" evidence="1"/>
<dbReference type="STRING" id="3847.K7KVZ2"/>